<dbReference type="PANTHER" id="PTHR24321:SF8">
    <property type="entry name" value="ESTRADIOL 17-BETA-DEHYDROGENASE 8-RELATED"/>
    <property type="match status" value="1"/>
</dbReference>
<dbReference type="PROSITE" id="PS00061">
    <property type="entry name" value="ADH_SHORT"/>
    <property type="match status" value="1"/>
</dbReference>
<dbReference type="PRINTS" id="PR00081">
    <property type="entry name" value="GDHRDH"/>
</dbReference>
<evidence type="ECO:0000313" key="5">
    <source>
        <dbReference type="Proteomes" id="UP000316199"/>
    </source>
</evidence>
<dbReference type="AlphaFoldDB" id="A0A520S494"/>
<gene>
    <name evidence="4" type="ORF">EVA68_01575</name>
</gene>
<dbReference type="PRINTS" id="PR00080">
    <property type="entry name" value="SDRFAMILY"/>
</dbReference>
<dbReference type="Pfam" id="PF00106">
    <property type="entry name" value="adh_short"/>
    <property type="match status" value="1"/>
</dbReference>
<protein>
    <submittedName>
        <fullName evidence="4">SDR family NAD(P)-dependent oxidoreductase</fullName>
    </submittedName>
</protein>
<evidence type="ECO:0000313" key="4">
    <source>
        <dbReference type="EMBL" id="RZO77305.1"/>
    </source>
</evidence>
<name>A0A520S494_9GAMM</name>
<dbReference type="SUPFAM" id="SSF51735">
    <property type="entry name" value="NAD(P)-binding Rossmann-fold domains"/>
    <property type="match status" value="1"/>
</dbReference>
<dbReference type="EMBL" id="SHAG01000003">
    <property type="protein sequence ID" value="RZO77305.1"/>
    <property type="molecule type" value="Genomic_DNA"/>
</dbReference>
<dbReference type="InterPro" id="IPR020904">
    <property type="entry name" value="Sc_DH/Rdtase_CS"/>
</dbReference>
<sequence length="233" mass="24866">MFKDKRVIVTGGAGILGQAVVDYYQTGGAVVAVLDYSDELLDTTYPKKNDNNLYLSCDLTDRASSVDITRSAIKKMGGVDILCNIAGGFLMGEDVHETKEQTWDFLFDLNARSIMNMASAVVPSMLDNHGGKIVNVAARAANAGGAKMGAYTASKAAVVRLTESMALELREQNINVNCVMPGIIDTPRNRNDMPDADHAKWVLPLDLAKVIGFLTSVDASSVHGASIPVDALS</sequence>
<dbReference type="InterPro" id="IPR036291">
    <property type="entry name" value="NAD(P)-bd_dom_sf"/>
</dbReference>
<comment type="similarity">
    <text evidence="1 3">Belongs to the short-chain dehydrogenases/reductases (SDR) family.</text>
</comment>
<reference evidence="4 5" key="1">
    <citation type="submission" date="2019-02" db="EMBL/GenBank/DDBJ databases">
        <title>Prokaryotic population dynamics and viral predation in marine succession experiment using metagenomics: the confinement effect.</title>
        <authorList>
            <person name="Haro-Moreno J.M."/>
            <person name="Rodriguez-Valera F."/>
            <person name="Lopez-Perez M."/>
        </authorList>
    </citation>
    <scope>NUCLEOTIDE SEQUENCE [LARGE SCALE GENOMIC DNA]</scope>
    <source>
        <strain evidence="4">MED-G157</strain>
    </source>
</reference>
<organism evidence="4 5">
    <name type="scientific">OM182 bacterium</name>
    <dbReference type="NCBI Taxonomy" id="2510334"/>
    <lineage>
        <taxon>Bacteria</taxon>
        <taxon>Pseudomonadati</taxon>
        <taxon>Pseudomonadota</taxon>
        <taxon>Gammaproteobacteria</taxon>
        <taxon>OMG group</taxon>
        <taxon>OM182 clade</taxon>
    </lineage>
</organism>
<dbReference type="Gene3D" id="3.40.50.720">
    <property type="entry name" value="NAD(P)-binding Rossmann-like Domain"/>
    <property type="match status" value="1"/>
</dbReference>
<dbReference type="PANTHER" id="PTHR24321">
    <property type="entry name" value="DEHYDROGENASES, SHORT CHAIN"/>
    <property type="match status" value="1"/>
</dbReference>
<proteinExistence type="inferred from homology"/>
<keyword evidence="2" id="KW-0560">Oxidoreductase</keyword>
<comment type="caution">
    <text evidence="4">The sequence shown here is derived from an EMBL/GenBank/DDBJ whole genome shotgun (WGS) entry which is preliminary data.</text>
</comment>
<evidence type="ECO:0000256" key="3">
    <source>
        <dbReference type="RuleBase" id="RU000363"/>
    </source>
</evidence>
<evidence type="ECO:0000256" key="2">
    <source>
        <dbReference type="ARBA" id="ARBA00023002"/>
    </source>
</evidence>
<accession>A0A520S494</accession>
<dbReference type="GO" id="GO:0016491">
    <property type="term" value="F:oxidoreductase activity"/>
    <property type="evidence" value="ECO:0007669"/>
    <property type="project" value="UniProtKB-KW"/>
</dbReference>
<dbReference type="InterPro" id="IPR002347">
    <property type="entry name" value="SDR_fam"/>
</dbReference>
<dbReference type="Proteomes" id="UP000316199">
    <property type="component" value="Unassembled WGS sequence"/>
</dbReference>
<evidence type="ECO:0000256" key="1">
    <source>
        <dbReference type="ARBA" id="ARBA00006484"/>
    </source>
</evidence>